<keyword evidence="2" id="KW-1185">Reference proteome</keyword>
<accession>A0AAD7EQD9</accession>
<protein>
    <submittedName>
        <fullName evidence="1">Uncharacterized protein</fullName>
    </submittedName>
</protein>
<reference evidence="1" key="1">
    <citation type="submission" date="2023-03" db="EMBL/GenBank/DDBJ databases">
        <title>Massive genome expansion in bonnet fungi (Mycena s.s.) driven by repeated elements and novel gene families across ecological guilds.</title>
        <authorList>
            <consortium name="Lawrence Berkeley National Laboratory"/>
            <person name="Harder C.B."/>
            <person name="Miyauchi S."/>
            <person name="Viragh M."/>
            <person name="Kuo A."/>
            <person name="Thoen E."/>
            <person name="Andreopoulos B."/>
            <person name="Lu D."/>
            <person name="Skrede I."/>
            <person name="Drula E."/>
            <person name="Henrissat B."/>
            <person name="Morin E."/>
            <person name="Kohler A."/>
            <person name="Barry K."/>
            <person name="LaButti K."/>
            <person name="Morin E."/>
            <person name="Salamov A."/>
            <person name="Lipzen A."/>
            <person name="Mereny Z."/>
            <person name="Hegedus B."/>
            <person name="Baldrian P."/>
            <person name="Stursova M."/>
            <person name="Weitz H."/>
            <person name="Taylor A."/>
            <person name="Grigoriev I.V."/>
            <person name="Nagy L.G."/>
            <person name="Martin F."/>
            <person name="Kauserud H."/>
        </authorList>
    </citation>
    <scope>NUCLEOTIDE SEQUENCE</scope>
    <source>
        <strain evidence="1">CBHHK002</strain>
    </source>
</reference>
<evidence type="ECO:0000313" key="2">
    <source>
        <dbReference type="Proteomes" id="UP001218218"/>
    </source>
</evidence>
<dbReference type="EMBL" id="JARIHO010000019">
    <property type="protein sequence ID" value="KAJ7347197.1"/>
    <property type="molecule type" value="Genomic_DNA"/>
</dbReference>
<sequence length="54" mass="6026">QTCHMLGAWIGNIVPYITLWPSVLEKITNDLEQWKASAPTLEGKHHIINMVIGG</sequence>
<dbReference type="AlphaFoldDB" id="A0AAD7EQD9"/>
<dbReference type="Proteomes" id="UP001218218">
    <property type="component" value="Unassembled WGS sequence"/>
</dbReference>
<comment type="caution">
    <text evidence="1">The sequence shown here is derived from an EMBL/GenBank/DDBJ whole genome shotgun (WGS) entry which is preliminary data.</text>
</comment>
<gene>
    <name evidence="1" type="ORF">DFH08DRAFT_699624</name>
</gene>
<proteinExistence type="predicted"/>
<evidence type="ECO:0000313" key="1">
    <source>
        <dbReference type="EMBL" id="KAJ7347197.1"/>
    </source>
</evidence>
<feature type="non-terminal residue" evidence="1">
    <location>
        <position position="1"/>
    </location>
</feature>
<name>A0AAD7EQD9_9AGAR</name>
<organism evidence="1 2">
    <name type="scientific">Mycena albidolilacea</name>
    <dbReference type="NCBI Taxonomy" id="1033008"/>
    <lineage>
        <taxon>Eukaryota</taxon>
        <taxon>Fungi</taxon>
        <taxon>Dikarya</taxon>
        <taxon>Basidiomycota</taxon>
        <taxon>Agaricomycotina</taxon>
        <taxon>Agaricomycetes</taxon>
        <taxon>Agaricomycetidae</taxon>
        <taxon>Agaricales</taxon>
        <taxon>Marasmiineae</taxon>
        <taxon>Mycenaceae</taxon>
        <taxon>Mycena</taxon>
    </lineage>
</organism>